<dbReference type="InterPro" id="IPR023213">
    <property type="entry name" value="CAT-like_dom_sf"/>
</dbReference>
<dbReference type="InterPro" id="IPR004255">
    <property type="entry name" value="O-acyltransferase_WSD1_N"/>
</dbReference>
<evidence type="ECO:0000256" key="5">
    <source>
        <dbReference type="ARBA" id="ARBA00022516"/>
    </source>
</evidence>
<evidence type="ECO:0000256" key="2">
    <source>
        <dbReference type="ARBA" id="ARBA00005189"/>
    </source>
</evidence>
<keyword evidence="5" id="KW-0444">Lipid biosynthesis</keyword>
<reference evidence="15" key="1">
    <citation type="submission" date="2015-11" db="EMBL/GenBank/DDBJ databases">
        <authorList>
            <person name="Varghese N."/>
        </authorList>
    </citation>
    <scope>NUCLEOTIDE SEQUENCE [LARGE SCALE GENOMIC DNA]</scope>
    <source>
        <strain evidence="15">DSM 45899</strain>
    </source>
</reference>
<evidence type="ECO:0000256" key="4">
    <source>
        <dbReference type="ARBA" id="ARBA00013244"/>
    </source>
</evidence>
<evidence type="ECO:0000256" key="6">
    <source>
        <dbReference type="ARBA" id="ARBA00022679"/>
    </source>
</evidence>
<evidence type="ECO:0000256" key="3">
    <source>
        <dbReference type="ARBA" id="ARBA00009587"/>
    </source>
</evidence>
<feature type="compositionally biased region" description="Pro residues" evidence="11">
    <location>
        <begin position="16"/>
        <end position="26"/>
    </location>
</feature>
<dbReference type="Pfam" id="PF06974">
    <property type="entry name" value="WS_DGAT_C"/>
    <property type="match status" value="1"/>
</dbReference>
<dbReference type="InterPro" id="IPR045034">
    <property type="entry name" value="O-acyltransferase_WSD1-like"/>
</dbReference>
<dbReference type="GO" id="GO:0051701">
    <property type="term" value="P:biological process involved in interaction with host"/>
    <property type="evidence" value="ECO:0007669"/>
    <property type="project" value="TreeGrafter"/>
</dbReference>
<dbReference type="GO" id="GO:0006071">
    <property type="term" value="P:glycerol metabolic process"/>
    <property type="evidence" value="ECO:0007669"/>
    <property type="project" value="UniProtKB-KW"/>
</dbReference>
<dbReference type="PANTHER" id="PTHR31650:SF1">
    <property type="entry name" value="WAX ESTER SYNTHASE_DIACYLGLYCEROL ACYLTRANSFERASE 4-RELATED"/>
    <property type="match status" value="1"/>
</dbReference>
<evidence type="ECO:0000256" key="8">
    <source>
        <dbReference type="ARBA" id="ARBA00023098"/>
    </source>
</evidence>
<evidence type="ECO:0000313" key="15">
    <source>
        <dbReference type="Proteomes" id="UP000198802"/>
    </source>
</evidence>
<feature type="domain" description="O-acyltransferase WSD1 C-terminal" evidence="13">
    <location>
        <begin position="301"/>
        <end position="441"/>
    </location>
</feature>
<dbReference type="GO" id="GO:0005886">
    <property type="term" value="C:plasma membrane"/>
    <property type="evidence" value="ECO:0007669"/>
    <property type="project" value="TreeGrafter"/>
</dbReference>
<comment type="similarity">
    <text evidence="3">Belongs to the long-chain O-acyltransferase family.</text>
</comment>
<dbReference type="Gene3D" id="3.30.559.30">
    <property type="entry name" value="Nonribosomal peptide synthetase, condensation domain"/>
    <property type="match status" value="1"/>
</dbReference>
<dbReference type="AlphaFoldDB" id="A0A0S4QDF2"/>
<feature type="domain" description="O-acyltransferase WSD1-like N-terminal" evidence="12">
    <location>
        <begin position="59"/>
        <end position="212"/>
    </location>
</feature>
<evidence type="ECO:0000256" key="11">
    <source>
        <dbReference type="SAM" id="MobiDB-lite"/>
    </source>
</evidence>
<name>A0A0S4QDF2_9ACTN</name>
<dbReference type="GO" id="GO:0001666">
    <property type="term" value="P:response to hypoxia"/>
    <property type="evidence" value="ECO:0007669"/>
    <property type="project" value="TreeGrafter"/>
</dbReference>
<feature type="region of interest" description="Disordered" evidence="11">
    <location>
        <begin position="1"/>
        <end position="28"/>
    </location>
</feature>
<proteinExistence type="inferred from homology"/>
<dbReference type="EMBL" id="FAOZ01000001">
    <property type="protein sequence ID" value="CUU53664.1"/>
    <property type="molecule type" value="Genomic_DNA"/>
</dbReference>
<dbReference type="SUPFAM" id="SSF52777">
    <property type="entry name" value="CoA-dependent acyltransferases"/>
    <property type="match status" value="2"/>
</dbReference>
<accession>A0A0S4QDF2</accession>
<dbReference type="RefSeq" id="WP_091270516.1">
    <property type="nucleotide sequence ID" value="NZ_FAOZ01000001.1"/>
</dbReference>
<evidence type="ECO:0000256" key="7">
    <source>
        <dbReference type="ARBA" id="ARBA00022798"/>
    </source>
</evidence>
<comment type="catalytic activity">
    <reaction evidence="10">
        <text>an acyl-CoA + a 1,2-diacyl-sn-glycerol = a triacyl-sn-glycerol + CoA</text>
        <dbReference type="Rhea" id="RHEA:10868"/>
        <dbReference type="ChEBI" id="CHEBI:17815"/>
        <dbReference type="ChEBI" id="CHEBI:57287"/>
        <dbReference type="ChEBI" id="CHEBI:58342"/>
        <dbReference type="ChEBI" id="CHEBI:64615"/>
        <dbReference type="EC" id="2.3.1.20"/>
    </reaction>
</comment>
<keyword evidence="15" id="KW-1185">Reference proteome</keyword>
<dbReference type="PANTHER" id="PTHR31650">
    <property type="entry name" value="O-ACYLTRANSFERASE (WSD1-LIKE) FAMILY PROTEIN"/>
    <property type="match status" value="1"/>
</dbReference>
<dbReference type="EC" id="2.3.1.20" evidence="4"/>
<evidence type="ECO:0000256" key="1">
    <source>
        <dbReference type="ARBA" id="ARBA00004771"/>
    </source>
</evidence>
<keyword evidence="6 14" id="KW-0808">Transferase</keyword>
<sequence length="442" mass="48365">MTQTFVDGAPRTSPATRPPLTGPPLRPLTSGDRAFLHFSRLNPGERLEAGVVLCVDDPTLTVHELRAHVATRLAEAPALTERLSPPTGRSAAGVGWQLDHEPSLGYHVNVEELPAGSGQDGLREAMDRIASRPLDLNRPLWRIWLLRGHRPDGVEVVYRFSHIHQDGAALHQALHLLFGLDREPALRNLPTFGAPTRRDYARMASGLLRGIPRTRQLTSWGGPPHGGARHTWAIAELDRLRRIARRNAATVNDVYLAAVAGALRTWSRTEWTRYGRPVHAVMPISLRTPAEQEILSNFTFGVRIPLPCAEPDPRRRLARVAAQTRRIKAGGRMGTIERRILDRVPPNASPRMLAGVAASGSRAHEVALVASNTGTMRGPYAIAGRQVRTLIGMPPLFVGRQHLSVALFGLDAHVCAAFTASASVPRHAELADRWLAELAALD</sequence>
<dbReference type="Gene3D" id="3.30.559.10">
    <property type="entry name" value="Chloramphenicol acetyltransferase-like domain"/>
    <property type="match status" value="1"/>
</dbReference>
<dbReference type="InterPro" id="IPR009721">
    <property type="entry name" value="O-acyltransferase_WSD1_C"/>
</dbReference>
<gene>
    <name evidence="14" type="ORF">Ga0074812_101162</name>
</gene>
<keyword evidence="7" id="KW-0319">Glycerol metabolism</keyword>
<dbReference type="Pfam" id="PF03007">
    <property type="entry name" value="WS_DGAT_cat"/>
    <property type="match status" value="1"/>
</dbReference>
<dbReference type="Proteomes" id="UP000198802">
    <property type="component" value="Unassembled WGS sequence"/>
</dbReference>
<dbReference type="GO" id="GO:0019432">
    <property type="term" value="P:triglyceride biosynthetic process"/>
    <property type="evidence" value="ECO:0007669"/>
    <property type="project" value="UniProtKB-UniPathway"/>
</dbReference>
<keyword evidence="9 14" id="KW-0012">Acyltransferase</keyword>
<evidence type="ECO:0000259" key="12">
    <source>
        <dbReference type="Pfam" id="PF03007"/>
    </source>
</evidence>
<organism evidence="14 15">
    <name type="scientific">Parafrankia irregularis</name>
    <dbReference type="NCBI Taxonomy" id="795642"/>
    <lineage>
        <taxon>Bacteria</taxon>
        <taxon>Bacillati</taxon>
        <taxon>Actinomycetota</taxon>
        <taxon>Actinomycetes</taxon>
        <taxon>Frankiales</taxon>
        <taxon>Frankiaceae</taxon>
        <taxon>Parafrankia</taxon>
    </lineage>
</organism>
<evidence type="ECO:0000256" key="9">
    <source>
        <dbReference type="ARBA" id="ARBA00023315"/>
    </source>
</evidence>
<comment type="pathway">
    <text evidence="1">Glycerolipid metabolism; triacylglycerol biosynthesis.</text>
</comment>
<evidence type="ECO:0000256" key="10">
    <source>
        <dbReference type="ARBA" id="ARBA00048109"/>
    </source>
</evidence>
<keyword evidence="8" id="KW-0443">Lipid metabolism</keyword>
<evidence type="ECO:0000313" key="14">
    <source>
        <dbReference type="EMBL" id="CUU53664.1"/>
    </source>
</evidence>
<dbReference type="GO" id="GO:0004144">
    <property type="term" value="F:diacylglycerol O-acyltransferase activity"/>
    <property type="evidence" value="ECO:0007669"/>
    <property type="project" value="UniProtKB-EC"/>
</dbReference>
<protein>
    <recommendedName>
        <fullName evidence="4">diacylglycerol O-acyltransferase</fullName>
        <ecNumber evidence="4">2.3.1.20</ecNumber>
    </recommendedName>
</protein>
<dbReference type="UniPathway" id="UPA00282"/>
<dbReference type="GO" id="GO:0071731">
    <property type="term" value="P:response to nitric oxide"/>
    <property type="evidence" value="ECO:0007669"/>
    <property type="project" value="TreeGrafter"/>
</dbReference>
<comment type="pathway">
    <text evidence="2">Lipid metabolism.</text>
</comment>
<evidence type="ECO:0000259" key="13">
    <source>
        <dbReference type="Pfam" id="PF06974"/>
    </source>
</evidence>